<organism evidence="1 2">
    <name type="scientific">Luteibacter anthropi</name>
    <dbReference type="NCBI Taxonomy" id="564369"/>
    <lineage>
        <taxon>Bacteria</taxon>
        <taxon>Pseudomonadati</taxon>
        <taxon>Pseudomonadota</taxon>
        <taxon>Gammaproteobacteria</taxon>
        <taxon>Lysobacterales</taxon>
        <taxon>Rhodanobacteraceae</taxon>
        <taxon>Luteibacter</taxon>
    </lineage>
</organism>
<proteinExistence type="predicted"/>
<dbReference type="RefSeq" id="WP_166950263.1">
    <property type="nucleotide sequence ID" value="NZ_JAARLZ010000009.1"/>
</dbReference>
<dbReference type="EMBL" id="JAARLZ010000009">
    <property type="protein sequence ID" value="NII07956.1"/>
    <property type="molecule type" value="Genomic_DNA"/>
</dbReference>
<evidence type="ECO:0000313" key="1">
    <source>
        <dbReference type="EMBL" id="NII07956.1"/>
    </source>
</evidence>
<dbReference type="Proteomes" id="UP000490980">
    <property type="component" value="Unassembled WGS sequence"/>
</dbReference>
<comment type="caution">
    <text evidence="1">The sequence shown here is derived from an EMBL/GenBank/DDBJ whole genome shotgun (WGS) entry which is preliminary data.</text>
</comment>
<name>A0A7X5ZJP7_9GAMM</name>
<evidence type="ECO:0008006" key="3">
    <source>
        <dbReference type="Google" id="ProtNLM"/>
    </source>
</evidence>
<evidence type="ECO:0000313" key="2">
    <source>
        <dbReference type="Proteomes" id="UP000490980"/>
    </source>
</evidence>
<dbReference type="NCBIfam" id="TIGR04267">
    <property type="entry name" value="mod_HExxH"/>
    <property type="match status" value="1"/>
</dbReference>
<keyword evidence="2" id="KW-1185">Reference proteome</keyword>
<accession>A0A7X5ZJP7</accession>
<dbReference type="AlphaFoldDB" id="A0A7X5ZJP7"/>
<sequence length="406" mass="44569">MNGYVLGCASPQSSLHGESPDFLAFLFQRAVLRKITREAGMHPLLARVCTDVLHPLGEDVVPSALCWQPETGAALVKLRRGKPAHAVVSALLALHVLGYGATWALTIDEPGRFSFDGHFFDLAGDIEVVATPASLRIECQGMDRYALSFERGADGWCIQGAVDDVFAYSAPRRLGDSEFRGVYLQPWKEPDDALNIIDIVIDWPPKPDEAALFDGRVSPSAIAAQVDEALAIMRSADPCYTRWIRPLFRGIATTPLLADGMRQSGSYIDHPGVFNFGFPSAPEGLGEGIVHEMSHQYLMLLSAVSPLVNDNHGEVYYSSLKRRKRSLDRVLLAFHACANMSLYWLDLIDKMGHRKDRDDELASMLAHTHELASVLRASAGLTDTGRLLFDTQVQALREKGEAVIAA</sequence>
<protein>
    <recommendedName>
        <fullName evidence="3">HEXXH motif domain-containing protein</fullName>
    </recommendedName>
</protein>
<reference evidence="1 2" key="1">
    <citation type="submission" date="2020-03" db="EMBL/GenBank/DDBJ databases">
        <authorList>
            <person name="Lai Q."/>
        </authorList>
    </citation>
    <scope>NUCLEOTIDE SEQUENCE [LARGE SCALE GENOMIC DNA]</scope>
    <source>
        <strain evidence="1 2">CCUG 25036</strain>
    </source>
</reference>
<gene>
    <name evidence="1" type="ORF">HBF25_16350</name>
</gene>
<dbReference type="InterPro" id="IPR026337">
    <property type="entry name" value="AKG_HExxH"/>
</dbReference>